<evidence type="ECO:0000313" key="6">
    <source>
        <dbReference type="Proteomes" id="UP000694388"/>
    </source>
</evidence>
<dbReference type="Pfam" id="PF03144">
    <property type="entry name" value="GTP_EFTU_D2"/>
    <property type="match status" value="1"/>
</dbReference>
<dbReference type="GO" id="GO:0003746">
    <property type="term" value="F:translation elongation factor activity"/>
    <property type="evidence" value="ECO:0007669"/>
    <property type="project" value="TreeGrafter"/>
</dbReference>
<dbReference type="Pfam" id="PF00009">
    <property type="entry name" value="GTP_EFTU"/>
    <property type="match status" value="1"/>
</dbReference>
<dbReference type="SUPFAM" id="SSF50447">
    <property type="entry name" value="Translation proteins"/>
    <property type="match status" value="1"/>
</dbReference>
<dbReference type="AlphaFoldDB" id="A0A8C4R3F8"/>
<feature type="domain" description="Selenocysteine-specific elongation factor C-terminal RIFT" evidence="3">
    <location>
        <begin position="416"/>
        <end position="492"/>
    </location>
</feature>
<dbReference type="Pfam" id="PF21208">
    <property type="entry name" value="euk_SelB_III"/>
    <property type="match status" value="1"/>
</dbReference>
<dbReference type="InterPro" id="IPR050055">
    <property type="entry name" value="EF-Tu_GTPase"/>
</dbReference>
<sequence>MAKMEKTLNFNVGMLGHVDSGKTSIAKALSITASTAAFDKNPQSKERGITLDLGFSAFAVPSTPALLRHGYTQLQFTLVDCPGHASLIRTIIGGMSLFRVVFFGGGWGWGVIYSPFLQHSETPSQMDSVHSTTLTSSPTLERHGLDRACFPPATHPPPLPHSPPLLLAQVELPQRDAKGPFLMAVDHCFLVRGQGTVMTGTVLSGGLSLHDTIEIPALKVTKKVKTLQMFRQPVEHAIQGDRLGVCVTQFDPGTLERGLVCSPGSLLCLYAAIAAVQRVPYFRGTLRTRTSFHTTISHDTVLARATFFATAHDLPGADLDAVEFDFSRDYQYVEEYGEGKDASDQASNGSSAAAGHADRPYWVLLEFVRPVTCPRRCKVIASRLDTDVHANACRLAFHGVLLVGFEEQDYATLCLPKLRIYKEKHKEGIAERANGEHEVIGRALFKKETNISLFIGLHVSLSTGERGVIEGSFGQSGKFKMRIPGEMILEVRLRKRVRAEPRTRWWKLKEEECCV</sequence>
<dbReference type="InterPro" id="IPR027417">
    <property type="entry name" value="P-loop_NTPase"/>
</dbReference>
<proteinExistence type="predicted"/>
<keyword evidence="6" id="KW-1185">Reference proteome</keyword>
<dbReference type="Gene3D" id="2.40.30.10">
    <property type="entry name" value="Translation factors"/>
    <property type="match status" value="1"/>
</dbReference>
<feature type="domain" description="Selenocysteine-specific elongation factor 3rd" evidence="4">
    <location>
        <begin position="273"/>
        <end position="399"/>
    </location>
</feature>
<dbReference type="InterPro" id="IPR000795">
    <property type="entry name" value="T_Tr_GTP-bd_dom"/>
</dbReference>
<dbReference type="CDD" id="cd03696">
    <property type="entry name" value="SelB_II"/>
    <property type="match status" value="1"/>
</dbReference>
<dbReference type="OMA" id="CFAIKGQ"/>
<organism evidence="5 6">
    <name type="scientific">Eptatretus burgeri</name>
    <name type="common">Inshore hagfish</name>
    <dbReference type="NCBI Taxonomy" id="7764"/>
    <lineage>
        <taxon>Eukaryota</taxon>
        <taxon>Metazoa</taxon>
        <taxon>Chordata</taxon>
        <taxon>Craniata</taxon>
        <taxon>Vertebrata</taxon>
        <taxon>Cyclostomata</taxon>
        <taxon>Myxini</taxon>
        <taxon>Myxiniformes</taxon>
        <taxon>Myxinidae</taxon>
        <taxon>Eptatretinae</taxon>
        <taxon>Eptatretus</taxon>
    </lineage>
</organism>
<evidence type="ECO:0000259" key="1">
    <source>
        <dbReference type="Pfam" id="PF00009"/>
    </source>
</evidence>
<accession>A0A8C4R3F8</accession>
<dbReference type="CDD" id="cd04094">
    <property type="entry name" value="eSelB_III"/>
    <property type="match status" value="1"/>
</dbReference>
<dbReference type="GO" id="GO:0003924">
    <property type="term" value="F:GTPase activity"/>
    <property type="evidence" value="ECO:0007669"/>
    <property type="project" value="InterPro"/>
</dbReference>
<dbReference type="PANTHER" id="PTHR43721">
    <property type="entry name" value="ELONGATION FACTOR TU-RELATED"/>
    <property type="match status" value="1"/>
</dbReference>
<dbReference type="PANTHER" id="PTHR43721:SF11">
    <property type="entry name" value="SELENOCYSTEINE-SPECIFIC ELONGATION FACTOR"/>
    <property type="match status" value="1"/>
</dbReference>
<dbReference type="InterPro" id="IPR049394">
    <property type="entry name" value="eEFSec_C"/>
</dbReference>
<name>A0A8C4R3F8_EPTBU</name>
<feature type="domain" description="Translation elongation factor EFTu-like" evidence="2">
    <location>
        <begin position="195"/>
        <end position="260"/>
    </location>
</feature>
<dbReference type="InterPro" id="IPR009000">
    <property type="entry name" value="Transl_B-barrel_sf"/>
</dbReference>
<dbReference type="SUPFAM" id="SSF52540">
    <property type="entry name" value="P-loop containing nucleoside triphosphate hydrolases"/>
    <property type="match status" value="1"/>
</dbReference>
<dbReference type="FunFam" id="2.40.30.10:FF:000052">
    <property type="entry name" value="Selenocysteine-specific elongation factor EF-Sec"/>
    <property type="match status" value="1"/>
</dbReference>
<reference evidence="5" key="1">
    <citation type="submission" date="2025-08" db="UniProtKB">
        <authorList>
            <consortium name="Ensembl"/>
        </authorList>
    </citation>
    <scope>IDENTIFICATION</scope>
</reference>
<dbReference type="PRINTS" id="PR00315">
    <property type="entry name" value="ELONGATNFCT"/>
</dbReference>
<dbReference type="Proteomes" id="UP000694388">
    <property type="component" value="Unplaced"/>
</dbReference>
<dbReference type="Gene3D" id="3.40.50.300">
    <property type="entry name" value="P-loop containing nucleotide triphosphate hydrolases"/>
    <property type="match status" value="1"/>
</dbReference>
<dbReference type="GO" id="GO:0001514">
    <property type="term" value="P:selenocysteine incorporation"/>
    <property type="evidence" value="ECO:0007669"/>
    <property type="project" value="TreeGrafter"/>
</dbReference>
<protein>
    <submittedName>
        <fullName evidence="5">Eukaryotic elongation factor, selenocysteine-tRNA-specific</fullName>
    </submittedName>
</protein>
<evidence type="ECO:0000313" key="5">
    <source>
        <dbReference type="Ensembl" id="ENSEBUP00000024385.1"/>
    </source>
</evidence>
<dbReference type="Ensembl" id="ENSEBUT00000024961.1">
    <property type="protein sequence ID" value="ENSEBUP00000024385.1"/>
    <property type="gene ID" value="ENSEBUG00000015029.1"/>
</dbReference>
<evidence type="ECO:0000259" key="4">
    <source>
        <dbReference type="Pfam" id="PF21208"/>
    </source>
</evidence>
<dbReference type="GO" id="GO:0005525">
    <property type="term" value="F:GTP binding"/>
    <property type="evidence" value="ECO:0007669"/>
    <property type="project" value="InterPro"/>
</dbReference>
<feature type="domain" description="Tr-type G" evidence="1">
    <location>
        <begin position="10"/>
        <end position="97"/>
    </location>
</feature>
<reference evidence="5" key="2">
    <citation type="submission" date="2025-09" db="UniProtKB">
        <authorList>
            <consortium name="Ensembl"/>
        </authorList>
    </citation>
    <scope>IDENTIFICATION</scope>
</reference>
<dbReference type="Pfam" id="PF21131">
    <property type="entry name" value="eEFSec_4th"/>
    <property type="match status" value="1"/>
</dbReference>
<dbReference type="InterPro" id="IPR004161">
    <property type="entry name" value="EFTu-like_2"/>
</dbReference>
<dbReference type="InterPro" id="IPR049393">
    <property type="entry name" value="eEFSec_III"/>
</dbReference>
<dbReference type="GeneTree" id="ENSGT00940000158170"/>
<evidence type="ECO:0000259" key="3">
    <source>
        <dbReference type="Pfam" id="PF21131"/>
    </source>
</evidence>
<evidence type="ECO:0000259" key="2">
    <source>
        <dbReference type="Pfam" id="PF03144"/>
    </source>
</evidence>